<protein>
    <submittedName>
        <fullName evidence="9">Predicted protein</fullName>
    </submittedName>
</protein>
<feature type="region of interest" description="Disordered" evidence="7">
    <location>
        <begin position="688"/>
        <end position="734"/>
    </location>
</feature>
<feature type="domain" description="Calpain catalytic" evidence="8">
    <location>
        <begin position="163"/>
        <end position="459"/>
    </location>
</feature>
<dbReference type="CDD" id="cd00044">
    <property type="entry name" value="CysPc"/>
    <property type="match status" value="1"/>
</dbReference>
<dbReference type="PANTHER" id="PTHR10183">
    <property type="entry name" value="CALPAIN"/>
    <property type="match status" value="1"/>
</dbReference>
<dbReference type="PRINTS" id="PR00704">
    <property type="entry name" value="CALPAIN"/>
</dbReference>
<dbReference type="SMART" id="SM00230">
    <property type="entry name" value="CysPc"/>
    <property type="match status" value="1"/>
</dbReference>
<feature type="region of interest" description="Disordered" evidence="7">
    <location>
        <begin position="1"/>
        <end position="54"/>
    </location>
</feature>
<dbReference type="PROSITE" id="PS50203">
    <property type="entry name" value="CALPAIN_CAT"/>
    <property type="match status" value="1"/>
</dbReference>
<dbReference type="HOGENOM" id="CLU_006072_2_0_1"/>
<dbReference type="AlphaFoldDB" id="B0DNX2"/>
<dbReference type="PANTHER" id="PTHR10183:SF379">
    <property type="entry name" value="CALPAIN-5"/>
    <property type="match status" value="1"/>
</dbReference>
<dbReference type="InterPro" id="IPR022684">
    <property type="entry name" value="Calpain_cysteine_protease"/>
</dbReference>
<feature type="compositionally biased region" description="Acidic residues" evidence="7">
    <location>
        <begin position="717"/>
        <end position="727"/>
    </location>
</feature>
<dbReference type="InterPro" id="IPR000169">
    <property type="entry name" value="Pept_cys_AS"/>
</dbReference>
<keyword evidence="2 6" id="KW-0645">Protease</keyword>
<comment type="similarity">
    <text evidence="1">Belongs to the peptidase C2 family.</text>
</comment>
<evidence type="ECO:0000256" key="7">
    <source>
        <dbReference type="SAM" id="MobiDB-lite"/>
    </source>
</evidence>
<dbReference type="InterPro" id="IPR038765">
    <property type="entry name" value="Papain-like_cys_pep_sf"/>
</dbReference>
<dbReference type="STRING" id="486041.B0DNX2"/>
<feature type="compositionally biased region" description="Basic and acidic residues" evidence="7">
    <location>
        <begin position="706"/>
        <end position="716"/>
    </location>
</feature>
<dbReference type="SUPFAM" id="SSF54001">
    <property type="entry name" value="Cysteine proteinases"/>
    <property type="match status" value="1"/>
</dbReference>
<dbReference type="InParanoid" id="B0DNX2"/>
<feature type="compositionally biased region" description="Basic residues" evidence="7">
    <location>
        <begin position="17"/>
        <end position="30"/>
    </location>
</feature>
<organism evidence="10">
    <name type="scientific">Laccaria bicolor (strain S238N-H82 / ATCC MYA-4686)</name>
    <name type="common">Bicoloured deceiver</name>
    <name type="synonym">Laccaria laccata var. bicolor</name>
    <dbReference type="NCBI Taxonomy" id="486041"/>
    <lineage>
        <taxon>Eukaryota</taxon>
        <taxon>Fungi</taxon>
        <taxon>Dikarya</taxon>
        <taxon>Basidiomycota</taxon>
        <taxon>Agaricomycotina</taxon>
        <taxon>Agaricomycetes</taxon>
        <taxon>Agaricomycetidae</taxon>
        <taxon>Agaricales</taxon>
        <taxon>Agaricineae</taxon>
        <taxon>Hydnangiaceae</taxon>
        <taxon>Laccaria</taxon>
    </lineage>
</organism>
<dbReference type="Gene3D" id="3.90.70.10">
    <property type="entry name" value="Cysteine proteinases"/>
    <property type="match status" value="1"/>
</dbReference>
<proteinExistence type="inferred from homology"/>
<dbReference type="PROSITE" id="PS00139">
    <property type="entry name" value="THIOL_PROTEASE_CYS"/>
    <property type="match status" value="1"/>
</dbReference>
<dbReference type="Proteomes" id="UP000001194">
    <property type="component" value="Unassembled WGS sequence"/>
</dbReference>
<dbReference type="GO" id="GO:0006508">
    <property type="term" value="P:proteolysis"/>
    <property type="evidence" value="ECO:0007669"/>
    <property type="project" value="UniProtKB-KW"/>
</dbReference>
<dbReference type="InterPro" id="IPR001300">
    <property type="entry name" value="Peptidase_C2_calpain_cat"/>
</dbReference>
<evidence type="ECO:0000256" key="2">
    <source>
        <dbReference type="ARBA" id="ARBA00022670"/>
    </source>
</evidence>
<accession>B0DNX2</accession>
<keyword evidence="10" id="KW-1185">Reference proteome</keyword>
<evidence type="ECO:0000259" key="8">
    <source>
        <dbReference type="PROSITE" id="PS50203"/>
    </source>
</evidence>
<dbReference type="RefSeq" id="XP_001885652.1">
    <property type="nucleotide sequence ID" value="XM_001885617.1"/>
</dbReference>
<evidence type="ECO:0000256" key="1">
    <source>
        <dbReference type="ARBA" id="ARBA00007623"/>
    </source>
</evidence>
<evidence type="ECO:0000313" key="9">
    <source>
        <dbReference type="EMBL" id="EDR03799.1"/>
    </source>
</evidence>
<feature type="compositionally biased region" description="Low complexity" evidence="7">
    <location>
        <begin position="31"/>
        <end position="42"/>
    </location>
</feature>
<feature type="active site" evidence="5 6">
    <location>
        <position position="400"/>
    </location>
</feature>
<sequence>MDSPTTHIASTLDVKPHQRARTKSRSRPKQKPGNNNPNPKSPGGKGANLDLEEGSSVNLELEVPSLEVPIDEGGEDASKATDDGPICFVDPDTKPGLLVTDELDAAIGECRAKVERISKDCRARNRKFRDIEFDLENDVRRCLYGISSPATSENTGSHADVLRVTQIFENPHFFSAEGAASSNDIAQGKLGDCWFLSALAIASTTQGLIEKVCVARDEQVGVYGFVFFKNDRWVDVIIDDQLFTQIPKFEELSDGEKALYHDDKANYNRIARKGGKTLHFARSGMTGETWVPLIEKAYAKLHGNYEHLSGGSEAEALEQLTGGVATYILTKDILDPDRFWVDELSRANKDRLFGCSVGAIDTSRNEQEDDVDVQGLITNHAYSVLRAVECKGKRFVVIRNPWGKTEWTGPWSDGSKEWTGEWLEALPELGHSFGDDGQFVMEYKDFLETWADIDRTILFDSTWVMTSYWLNVPIAPAGRAWTYGDVTCEFSSILSRLIFGLRILTCSPVPLSLPEPSATVIVLSQLNTRSFQGLKAGTNWSLDFALIKLGEDKPIAHSNHVWYYANSVNLEINLEKGDYVVYVRIARQEDMTIPGAGPQFEGGCTLPNCYCPNSPLKSHSLSRILSDKVKSLSIARNLNSSNFAPFVPTDLDSLIQRDLQEYYAYLERQAKAQARSNSDIKKKIAKVLNRNKKQPQSEPEGVHPLPKRDHQQQADEWRDDDSDDDSDNGPGQAQLMTLVTDQDEVIVGLKVYTHKECPATVFGRLRSDFHAS</sequence>
<gene>
    <name evidence="9" type="ORF">LACBIDRAFT_306874</name>
</gene>
<evidence type="ECO:0000256" key="6">
    <source>
        <dbReference type="PROSITE-ProRule" id="PRU00239"/>
    </source>
</evidence>
<dbReference type="OrthoDB" id="424753at2759"/>
<evidence type="ECO:0000256" key="4">
    <source>
        <dbReference type="ARBA" id="ARBA00022807"/>
    </source>
</evidence>
<keyword evidence="4 6" id="KW-0788">Thiol protease</keyword>
<name>B0DNX2_LACBS</name>
<evidence type="ECO:0000313" key="10">
    <source>
        <dbReference type="Proteomes" id="UP000001194"/>
    </source>
</evidence>
<evidence type="ECO:0000256" key="5">
    <source>
        <dbReference type="PIRSR" id="PIRSR622684-1"/>
    </source>
</evidence>
<dbReference type="KEGG" id="lbc:LACBIDRAFT_306874"/>
<evidence type="ECO:0000256" key="3">
    <source>
        <dbReference type="ARBA" id="ARBA00022801"/>
    </source>
</evidence>
<dbReference type="Pfam" id="PF00648">
    <property type="entry name" value="Peptidase_C2"/>
    <property type="match status" value="1"/>
</dbReference>
<feature type="active site" evidence="5 6">
    <location>
        <position position="193"/>
    </location>
</feature>
<feature type="active site" evidence="5 6">
    <location>
        <position position="380"/>
    </location>
</feature>
<dbReference type="GO" id="GO:0004198">
    <property type="term" value="F:calcium-dependent cysteine-type endopeptidase activity"/>
    <property type="evidence" value="ECO:0007669"/>
    <property type="project" value="InterPro"/>
</dbReference>
<keyword evidence="3 6" id="KW-0378">Hydrolase</keyword>
<dbReference type="GeneID" id="6081275"/>
<reference evidence="9 10" key="1">
    <citation type="journal article" date="2008" name="Nature">
        <title>The genome of Laccaria bicolor provides insights into mycorrhizal symbiosis.</title>
        <authorList>
            <person name="Martin F."/>
            <person name="Aerts A."/>
            <person name="Ahren D."/>
            <person name="Brun A."/>
            <person name="Danchin E.G.J."/>
            <person name="Duchaussoy F."/>
            <person name="Gibon J."/>
            <person name="Kohler A."/>
            <person name="Lindquist E."/>
            <person name="Pereda V."/>
            <person name="Salamov A."/>
            <person name="Shapiro H.J."/>
            <person name="Wuyts J."/>
            <person name="Blaudez D."/>
            <person name="Buee M."/>
            <person name="Brokstein P."/>
            <person name="Canbaeck B."/>
            <person name="Cohen D."/>
            <person name="Courty P.E."/>
            <person name="Coutinho P.M."/>
            <person name="Delaruelle C."/>
            <person name="Detter J.C."/>
            <person name="Deveau A."/>
            <person name="DiFazio S."/>
            <person name="Duplessis S."/>
            <person name="Fraissinet-Tachet L."/>
            <person name="Lucic E."/>
            <person name="Frey-Klett P."/>
            <person name="Fourrey C."/>
            <person name="Feussner I."/>
            <person name="Gay G."/>
            <person name="Grimwood J."/>
            <person name="Hoegger P.J."/>
            <person name="Jain P."/>
            <person name="Kilaru S."/>
            <person name="Labbe J."/>
            <person name="Lin Y.C."/>
            <person name="Legue V."/>
            <person name="Le Tacon F."/>
            <person name="Marmeisse R."/>
            <person name="Melayah D."/>
            <person name="Montanini B."/>
            <person name="Muratet M."/>
            <person name="Nehls U."/>
            <person name="Niculita-Hirzel H."/>
            <person name="Oudot-Le Secq M.P."/>
            <person name="Peter M."/>
            <person name="Quesneville H."/>
            <person name="Rajashekar B."/>
            <person name="Reich M."/>
            <person name="Rouhier N."/>
            <person name="Schmutz J."/>
            <person name="Yin T."/>
            <person name="Chalot M."/>
            <person name="Henrissat B."/>
            <person name="Kuees U."/>
            <person name="Lucas S."/>
            <person name="Van de Peer Y."/>
            <person name="Podila G.K."/>
            <person name="Polle A."/>
            <person name="Pukkila P.J."/>
            <person name="Richardson P.M."/>
            <person name="Rouze P."/>
            <person name="Sanders I.R."/>
            <person name="Stajich J.E."/>
            <person name="Tunlid A."/>
            <person name="Tuskan G."/>
            <person name="Grigoriev I.V."/>
        </authorList>
    </citation>
    <scope>NUCLEOTIDE SEQUENCE [LARGE SCALE GENOMIC DNA]</scope>
    <source>
        <strain evidence="10">S238N-H82 / ATCC MYA-4686</strain>
    </source>
</reference>
<dbReference type="EMBL" id="DS547122">
    <property type="protein sequence ID" value="EDR03799.1"/>
    <property type="molecule type" value="Genomic_DNA"/>
</dbReference>